<evidence type="ECO:0000313" key="1">
    <source>
        <dbReference type="EMBL" id="OGG14290.1"/>
    </source>
</evidence>
<reference evidence="1 2" key="1">
    <citation type="journal article" date="2016" name="Nat. Commun.">
        <title>Thousands of microbial genomes shed light on interconnected biogeochemical processes in an aquifer system.</title>
        <authorList>
            <person name="Anantharaman K."/>
            <person name="Brown C.T."/>
            <person name="Hug L.A."/>
            <person name="Sharon I."/>
            <person name="Castelle C.J."/>
            <person name="Probst A.J."/>
            <person name="Thomas B.C."/>
            <person name="Singh A."/>
            <person name="Wilkins M.J."/>
            <person name="Karaoz U."/>
            <person name="Brodie E.L."/>
            <person name="Williams K.H."/>
            <person name="Hubbard S.S."/>
            <person name="Banfield J.F."/>
        </authorList>
    </citation>
    <scope>NUCLEOTIDE SEQUENCE [LARGE SCALE GENOMIC DNA]</scope>
</reference>
<organism evidence="1 2">
    <name type="scientific">Candidatus Gottesmanbacteria bacterium RIFCSPHIGHO2_01_FULL_39_10</name>
    <dbReference type="NCBI Taxonomy" id="1798375"/>
    <lineage>
        <taxon>Bacteria</taxon>
        <taxon>Candidatus Gottesmaniibacteriota</taxon>
    </lineage>
</organism>
<protein>
    <recommendedName>
        <fullName evidence="3">DNA-damage-inducible protein J</fullName>
    </recommendedName>
</protein>
<name>A0A1F5ZP69_9BACT</name>
<dbReference type="EMBL" id="MFJE01000022">
    <property type="protein sequence ID" value="OGG14290.1"/>
    <property type="molecule type" value="Genomic_DNA"/>
</dbReference>
<proteinExistence type="predicted"/>
<evidence type="ECO:0000313" key="2">
    <source>
        <dbReference type="Proteomes" id="UP000177383"/>
    </source>
</evidence>
<accession>A0A1F5ZP69</accession>
<sequence>MNTNTTLQVPISKNLKKKAKSVAKESGFSSLQDVVRLLLTKFAGRQIRIAIEETEVHLSPKNEKRYIQMDKDFDEGKNVYRATSVKDLMKKLNS</sequence>
<dbReference type="AlphaFoldDB" id="A0A1F5ZP69"/>
<gene>
    <name evidence="1" type="ORF">A2773_06760</name>
</gene>
<evidence type="ECO:0008006" key="3">
    <source>
        <dbReference type="Google" id="ProtNLM"/>
    </source>
</evidence>
<comment type="caution">
    <text evidence="1">The sequence shown here is derived from an EMBL/GenBank/DDBJ whole genome shotgun (WGS) entry which is preliminary data.</text>
</comment>
<dbReference type="Proteomes" id="UP000177383">
    <property type="component" value="Unassembled WGS sequence"/>
</dbReference>
<dbReference type="STRING" id="1798375.A2773_06760"/>